<dbReference type="EMBL" id="JAYWIO010000003">
    <property type="protein sequence ID" value="KAK7273529.1"/>
    <property type="molecule type" value="Genomic_DNA"/>
</dbReference>
<dbReference type="AlphaFoldDB" id="A0AAN9FDN1"/>
<evidence type="ECO:0000313" key="2">
    <source>
        <dbReference type="Proteomes" id="UP001372338"/>
    </source>
</evidence>
<gene>
    <name evidence="1" type="ORF">RIF29_14584</name>
</gene>
<accession>A0AAN9FDN1</accession>
<sequence>MNSTLENLPRDRNGKISKDYLRVALVVSPSAGLLPVGAIQEYREGGSHCNTKGTIRAMKIRVVFSNWR</sequence>
<evidence type="ECO:0000313" key="1">
    <source>
        <dbReference type="EMBL" id="KAK7273529.1"/>
    </source>
</evidence>
<protein>
    <submittedName>
        <fullName evidence="1">Uncharacterized protein</fullName>
    </submittedName>
</protein>
<proteinExistence type="predicted"/>
<dbReference type="Proteomes" id="UP001372338">
    <property type="component" value="Unassembled WGS sequence"/>
</dbReference>
<comment type="caution">
    <text evidence="1">The sequence shown here is derived from an EMBL/GenBank/DDBJ whole genome shotgun (WGS) entry which is preliminary data.</text>
</comment>
<name>A0AAN9FDN1_CROPI</name>
<keyword evidence="2" id="KW-1185">Reference proteome</keyword>
<organism evidence="1 2">
    <name type="scientific">Crotalaria pallida</name>
    <name type="common">Smooth rattlebox</name>
    <name type="synonym">Crotalaria striata</name>
    <dbReference type="NCBI Taxonomy" id="3830"/>
    <lineage>
        <taxon>Eukaryota</taxon>
        <taxon>Viridiplantae</taxon>
        <taxon>Streptophyta</taxon>
        <taxon>Embryophyta</taxon>
        <taxon>Tracheophyta</taxon>
        <taxon>Spermatophyta</taxon>
        <taxon>Magnoliopsida</taxon>
        <taxon>eudicotyledons</taxon>
        <taxon>Gunneridae</taxon>
        <taxon>Pentapetalae</taxon>
        <taxon>rosids</taxon>
        <taxon>fabids</taxon>
        <taxon>Fabales</taxon>
        <taxon>Fabaceae</taxon>
        <taxon>Papilionoideae</taxon>
        <taxon>50 kb inversion clade</taxon>
        <taxon>genistoids sensu lato</taxon>
        <taxon>core genistoids</taxon>
        <taxon>Crotalarieae</taxon>
        <taxon>Crotalaria</taxon>
    </lineage>
</organism>
<reference evidence="1 2" key="1">
    <citation type="submission" date="2024-01" db="EMBL/GenBank/DDBJ databases">
        <title>The genomes of 5 underutilized Papilionoideae crops provide insights into root nodulation and disease resistanc.</title>
        <authorList>
            <person name="Yuan L."/>
        </authorList>
    </citation>
    <scope>NUCLEOTIDE SEQUENCE [LARGE SCALE GENOMIC DNA]</scope>
    <source>
        <strain evidence="1">ZHUSHIDOU_FW_LH</strain>
        <tissue evidence="1">Leaf</tissue>
    </source>
</reference>